<dbReference type="InterPro" id="IPR036779">
    <property type="entry name" value="LysM_dom_sf"/>
</dbReference>
<dbReference type="InterPro" id="IPR008258">
    <property type="entry name" value="Transglycosylase_SLT_dom_1"/>
</dbReference>
<dbReference type="EMBL" id="SORF01000002">
    <property type="protein sequence ID" value="TDY50731.1"/>
    <property type="molecule type" value="Genomic_DNA"/>
</dbReference>
<dbReference type="SUPFAM" id="SSF54106">
    <property type="entry name" value="LysM domain"/>
    <property type="match status" value="2"/>
</dbReference>
<dbReference type="Gene3D" id="1.10.530.10">
    <property type="match status" value="1"/>
</dbReference>
<dbReference type="RefSeq" id="WP_243834912.1">
    <property type="nucleotide sequence ID" value="NZ_SORF01000002.1"/>
</dbReference>
<feature type="domain" description="LysM" evidence="2">
    <location>
        <begin position="190"/>
        <end position="233"/>
    </location>
</feature>
<feature type="chain" id="PRO_5038881672" evidence="1">
    <location>
        <begin position="27"/>
        <end position="369"/>
    </location>
</feature>
<dbReference type="InterPro" id="IPR018392">
    <property type="entry name" value="LysM"/>
</dbReference>
<dbReference type="PROSITE" id="PS51782">
    <property type="entry name" value="LYSM"/>
    <property type="match status" value="2"/>
</dbReference>
<dbReference type="InterPro" id="IPR023346">
    <property type="entry name" value="Lysozyme-like_dom_sf"/>
</dbReference>
<evidence type="ECO:0000313" key="4">
    <source>
        <dbReference type="Proteomes" id="UP000294581"/>
    </source>
</evidence>
<dbReference type="Gene3D" id="3.10.350.10">
    <property type="entry name" value="LysM domain"/>
    <property type="match status" value="2"/>
</dbReference>
<dbReference type="Proteomes" id="UP000294581">
    <property type="component" value="Unassembled WGS sequence"/>
</dbReference>
<dbReference type="PANTHER" id="PTHR33734">
    <property type="entry name" value="LYSM DOMAIN-CONTAINING GPI-ANCHORED PROTEIN 2"/>
    <property type="match status" value="1"/>
</dbReference>
<dbReference type="Pfam" id="PF01464">
    <property type="entry name" value="SLT"/>
    <property type="match status" value="1"/>
</dbReference>
<evidence type="ECO:0000256" key="1">
    <source>
        <dbReference type="SAM" id="SignalP"/>
    </source>
</evidence>
<gene>
    <name evidence="3" type="ORF">C7445_102291</name>
</gene>
<feature type="signal peptide" evidence="1">
    <location>
        <begin position="1"/>
        <end position="26"/>
    </location>
</feature>
<protein>
    <submittedName>
        <fullName evidence="3">LysM domain-containing protein</fullName>
    </submittedName>
</protein>
<organism evidence="3 4">
    <name type="scientific">Alicyclobacillus sacchari</name>
    <dbReference type="NCBI Taxonomy" id="392010"/>
    <lineage>
        <taxon>Bacteria</taxon>
        <taxon>Bacillati</taxon>
        <taxon>Bacillota</taxon>
        <taxon>Bacilli</taxon>
        <taxon>Bacillales</taxon>
        <taxon>Alicyclobacillaceae</taxon>
        <taxon>Alicyclobacillus</taxon>
    </lineage>
</organism>
<accession>A0A4V3HEY7</accession>
<feature type="domain" description="LysM" evidence="2">
    <location>
        <begin position="119"/>
        <end position="162"/>
    </location>
</feature>
<comment type="caution">
    <text evidence="3">The sequence shown here is derived from an EMBL/GenBank/DDBJ whole genome shotgun (WGS) entry which is preliminary data.</text>
</comment>
<dbReference type="SMART" id="SM00257">
    <property type="entry name" value="LysM"/>
    <property type="match status" value="2"/>
</dbReference>
<dbReference type="SUPFAM" id="SSF53955">
    <property type="entry name" value="Lysozyme-like"/>
    <property type="match status" value="1"/>
</dbReference>
<evidence type="ECO:0000259" key="2">
    <source>
        <dbReference type="PROSITE" id="PS51782"/>
    </source>
</evidence>
<dbReference type="Pfam" id="PF01476">
    <property type="entry name" value="LysM"/>
    <property type="match status" value="2"/>
</dbReference>
<dbReference type="CDD" id="cd00118">
    <property type="entry name" value="LysM"/>
    <property type="match status" value="2"/>
</dbReference>
<dbReference type="CDD" id="cd13399">
    <property type="entry name" value="Slt35-like"/>
    <property type="match status" value="1"/>
</dbReference>
<evidence type="ECO:0000313" key="3">
    <source>
        <dbReference type="EMBL" id="TDY50731.1"/>
    </source>
</evidence>
<sequence>MCVIRRRGYPSFIVSLAFILACTLLALCANPTPAVSQPLSVREPNGRASHAKVEASSLAYQTTRQGRPDPLPQKPVQPINAAAFVREVRFIPHASPASHARETIAVHSAPPYPTAGQTTVWRVKPGDCLWKIALAKHTTVSAIVQENRLTSTVLQIGQVLHIIDGFASRRAHDPKSSKANSSPTKSWHPMTYVVQPGDSLWKISHEFGVSIRAIINDNALLGDDIQPGQHLVIGPMDAGYHPTAASRALIASAPKWLIPIYQAAGRKYDIPWTVLAAIHKEETDFDTTGNDVSSAGALGPMQFMPSTFAIFGVPAPGHKTPSIYNVEDAIYSAANMLHQEGFSQDPYYAVYAYNHSTVYVHAILHMSAT</sequence>
<keyword evidence="1" id="KW-0732">Signal</keyword>
<keyword evidence="4" id="KW-1185">Reference proteome</keyword>
<proteinExistence type="predicted"/>
<dbReference type="PANTHER" id="PTHR33734:SF22">
    <property type="entry name" value="MEMBRANE-BOUND LYTIC MUREIN TRANSGLYCOSYLASE D"/>
    <property type="match status" value="1"/>
</dbReference>
<dbReference type="PROSITE" id="PS51257">
    <property type="entry name" value="PROKAR_LIPOPROTEIN"/>
    <property type="match status" value="1"/>
</dbReference>
<dbReference type="AlphaFoldDB" id="A0A4V3HEY7"/>
<name>A0A4V3HEY7_9BACL</name>
<reference evidence="3 4" key="1">
    <citation type="submission" date="2019-03" db="EMBL/GenBank/DDBJ databases">
        <title>Genomic Encyclopedia of Type Strains, Phase IV (KMG-IV): sequencing the most valuable type-strain genomes for metagenomic binning, comparative biology and taxonomic classification.</title>
        <authorList>
            <person name="Goeker M."/>
        </authorList>
    </citation>
    <scope>NUCLEOTIDE SEQUENCE [LARGE SCALE GENOMIC DNA]</scope>
    <source>
        <strain evidence="3 4">DSM 17974</strain>
    </source>
</reference>